<keyword evidence="2" id="KW-0479">Metal-binding</keyword>
<keyword evidence="6" id="KW-0539">Nucleus</keyword>
<dbReference type="PROSITE" id="PS50158">
    <property type="entry name" value="ZF_CCHC"/>
    <property type="match status" value="1"/>
</dbReference>
<dbReference type="Gene3D" id="3.30.160.60">
    <property type="entry name" value="Classic Zinc Finger"/>
    <property type="match status" value="7"/>
</dbReference>
<dbReference type="Pfam" id="PF22936">
    <property type="entry name" value="Pol_BBD"/>
    <property type="match status" value="1"/>
</dbReference>
<dbReference type="GeneID" id="108864096"/>
<dbReference type="GO" id="GO:0005634">
    <property type="term" value="C:nucleus"/>
    <property type="evidence" value="ECO:0007669"/>
    <property type="project" value="UniProtKB-SubCell"/>
</dbReference>
<dbReference type="InterPro" id="IPR013087">
    <property type="entry name" value="Znf_C2H2_type"/>
</dbReference>
<dbReference type="PROSITE" id="PS50157">
    <property type="entry name" value="ZINC_FINGER_C2H2_2"/>
    <property type="match status" value="9"/>
</dbReference>
<reference evidence="12" key="1">
    <citation type="submission" date="2025-08" db="UniProtKB">
        <authorList>
            <consortium name="RefSeq"/>
        </authorList>
    </citation>
    <scope>IDENTIFICATION</scope>
</reference>
<evidence type="ECO:0000256" key="5">
    <source>
        <dbReference type="ARBA" id="ARBA00022833"/>
    </source>
</evidence>
<dbReference type="GO" id="GO:0008270">
    <property type="term" value="F:zinc ion binding"/>
    <property type="evidence" value="ECO:0007669"/>
    <property type="project" value="UniProtKB-KW"/>
</dbReference>
<dbReference type="InterPro" id="IPR001878">
    <property type="entry name" value="Znf_CCHC"/>
</dbReference>
<dbReference type="SMART" id="SM00355">
    <property type="entry name" value="ZnF_C2H2"/>
    <property type="match status" value="23"/>
</dbReference>
<feature type="domain" description="C2H2-type" evidence="9">
    <location>
        <begin position="694"/>
        <end position="721"/>
    </location>
</feature>
<feature type="domain" description="C2H2-type" evidence="9">
    <location>
        <begin position="877"/>
        <end position="905"/>
    </location>
</feature>
<evidence type="ECO:0000256" key="7">
    <source>
        <dbReference type="PROSITE-ProRule" id="PRU00042"/>
    </source>
</evidence>
<gene>
    <name evidence="12" type="primary">LOC108864096</name>
</gene>
<dbReference type="InterPro" id="IPR054722">
    <property type="entry name" value="PolX-like_BBD"/>
</dbReference>
<dbReference type="PANTHER" id="PTHR24376">
    <property type="entry name" value="ZINC FINGER PROTEIN"/>
    <property type="match status" value="1"/>
</dbReference>
<dbReference type="KEGG" id="goe:108864096"/>
<evidence type="ECO:0000256" key="4">
    <source>
        <dbReference type="ARBA" id="ARBA00022771"/>
    </source>
</evidence>
<accession>A0AAJ7L3E4</accession>
<feature type="domain" description="C2H2-type" evidence="9">
    <location>
        <begin position="781"/>
        <end position="809"/>
    </location>
</feature>
<evidence type="ECO:0000256" key="2">
    <source>
        <dbReference type="ARBA" id="ARBA00022723"/>
    </source>
</evidence>
<dbReference type="PROSITE" id="PS00028">
    <property type="entry name" value="ZINC_FINGER_C2H2_1"/>
    <property type="match status" value="10"/>
</dbReference>
<evidence type="ECO:0000313" key="11">
    <source>
        <dbReference type="Proteomes" id="UP000694867"/>
    </source>
</evidence>
<dbReference type="RefSeq" id="XP_018494566.1">
    <property type="nucleotide sequence ID" value="XM_018639050.1"/>
</dbReference>
<name>A0AAJ7L3E4_9ACAR</name>
<feature type="domain" description="C2H2-type" evidence="9">
    <location>
        <begin position="752"/>
        <end position="775"/>
    </location>
</feature>
<keyword evidence="5" id="KW-0862">Zinc</keyword>
<evidence type="ECO:0000256" key="3">
    <source>
        <dbReference type="ARBA" id="ARBA00022737"/>
    </source>
</evidence>
<dbReference type="Pfam" id="PF14223">
    <property type="entry name" value="Retrotran_gag_2"/>
    <property type="match status" value="1"/>
</dbReference>
<dbReference type="SUPFAM" id="SSF57667">
    <property type="entry name" value="beta-beta-alpha zinc fingers"/>
    <property type="match status" value="6"/>
</dbReference>
<dbReference type="GO" id="GO:0000978">
    <property type="term" value="F:RNA polymerase II cis-regulatory region sequence-specific DNA binding"/>
    <property type="evidence" value="ECO:0007669"/>
    <property type="project" value="TreeGrafter"/>
</dbReference>
<feature type="region of interest" description="Disordered" evidence="8">
    <location>
        <begin position="1111"/>
        <end position="1131"/>
    </location>
</feature>
<protein>
    <submittedName>
        <fullName evidence="12">Zinc finger protein 99</fullName>
    </submittedName>
</protein>
<feature type="domain" description="C2H2-type" evidence="9">
    <location>
        <begin position="977"/>
        <end position="1005"/>
    </location>
</feature>
<dbReference type="GO" id="GO:0001228">
    <property type="term" value="F:DNA-binding transcription activator activity, RNA polymerase II-specific"/>
    <property type="evidence" value="ECO:0007669"/>
    <property type="project" value="TreeGrafter"/>
</dbReference>
<evidence type="ECO:0000256" key="6">
    <source>
        <dbReference type="ARBA" id="ARBA00023242"/>
    </source>
</evidence>
<evidence type="ECO:0000256" key="1">
    <source>
        <dbReference type="ARBA" id="ARBA00004123"/>
    </source>
</evidence>
<dbReference type="Pfam" id="PF12874">
    <property type="entry name" value="zf-met"/>
    <property type="match status" value="2"/>
</dbReference>
<evidence type="ECO:0000259" key="9">
    <source>
        <dbReference type="PROSITE" id="PS50157"/>
    </source>
</evidence>
<dbReference type="AlphaFoldDB" id="A0AAJ7L3E4"/>
<feature type="domain" description="C2H2-type" evidence="9">
    <location>
        <begin position="296"/>
        <end position="324"/>
    </location>
</feature>
<evidence type="ECO:0000313" key="12">
    <source>
        <dbReference type="RefSeq" id="XP_018494566.1"/>
    </source>
</evidence>
<dbReference type="Proteomes" id="UP000694867">
    <property type="component" value="Unplaced"/>
</dbReference>
<dbReference type="InterPro" id="IPR036236">
    <property type="entry name" value="Znf_C2H2_sf"/>
</dbReference>
<keyword evidence="3" id="KW-0677">Repeat</keyword>
<proteinExistence type="predicted"/>
<organism evidence="11 12">
    <name type="scientific">Galendromus occidentalis</name>
    <name type="common">western predatory mite</name>
    <dbReference type="NCBI Taxonomy" id="34638"/>
    <lineage>
        <taxon>Eukaryota</taxon>
        <taxon>Metazoa</taxon>
        <taxon>Ecdysozoa</taxon>
        <taxon>Arthropoda</taxon>
        <taxon>Chelicerata</taxon>
        <taxon>Arachnida</taxon>
        <taxon>Acari</taxon>
        <taxon>Parasitiformes</taxon>
        <taxon>Mesostigmata</taxon>
        <taxon>Gamasina</taxon>
        <taxon>Phytoseioidea</taxon>
        <taxon>Phytoseiidae</taxon>
        <taxon>Typhlodrominae</taxon>
        <taxon>Galendromus</taxon>
    </lineage>
</organism>
<feature type="domain" description="CCHC-type" evidence="10">
    <location>
        <begin position="104"/>
        <end position="117"/>
    </location>
</feature>
<feature type="non-terminal residue" evidence="12">
    <location>
        <position position="1131"/>
    </location>
</feature>
<evidence type="ECO:0000256" key="8">
    <source>
        <dbReference type="SAM" id="MobiDB-lite"/>
    </source>
</evidence>
<feature type="domain" description="C2H2-type" evidence="9">
    <location>
        <begin position="907"/>
        <end position="934"/>
    </location>
</feature>
<evidence type="ECO:0000259" key="10">
    <source>
        <dbReference type="PROSITE" id="PS50158"/>
    </source>
</evidence>
<keyword evidence="4 7" id="KW-0863">Zinc-finger</keyword>
<dbReference type="PANTHER" id="PTHR24376:SF216">
    <property type="entry name" value="ZINC FINGER PROTEIN 420-LIKE"/>
    <property type="match status" value="1"/>
</dbReference>
<dbReference type="Pfam" id="PF00096">
    <property type="entry name" value="zf-C2H2"/>
    <property type="match status" value="3"/>
</dbReference>
<sequence>MWVLSRSGGQQAQSGKEIWGILKKLYEPRDLYRKVSLLEELTGVKYTDFADMEDYINKKITTAQRLRAIDSEIKDEIILSRLPEEFTSLIQSITQTEVTTEGACHQCGKIGHMMKDCGWTEHGKAAYEQKQTTRMEKSELEKDEFVNFERILLCPPATITASNPSFDWYIDSGASTHMSGRRALFVTFNEGARVRFVATANDKILRSAGSGDVCMNCIVGGRTHRTKLRDVLYVPALEVLISVKQLARNGFEVKFDQQECEIKDKNGVLCAFATYPPSLPERKNEDENRKSINAVYQCGICQQLFETESEATDHFQDCSTGKKARAHSSADAKSDIPAVGNFQVSVLDCQSCTFRTIREDSMHSHIIDKHASSGSYSRKSTRFAKTPTIIRRKRDASSGFSCHICRYRSASFNKFRSHVHQQSSERDLDSFHCFFCSFSCNIASEMDNHCNEQHSQVNNIPPLEIEFRCSTCSKMFASSGAMSEHPQNCGLTVEQSLAELFPHTLCEDCSFGTNSKNILEYHTISLHSTYPCSECSAILQTKKAHVAHMQAKHAQFSDDKSLSSHMSKHTARTCSVCEKLFETVDGLEQHMVDVRPKINMLGKNVCNSCFHVFCTATALATHSEECTVSSGICIHCGESCGSLENVLKHIETKHEEIEIYECALCAHRTIDSTVHLFHQLIHMALPATVGKSTYQCNLCQKWTTSAGSLRTHLNNHTNSKPYRCEFCEFTTSSSGNLRAHRAVRHLHTTDSVKCQICNRKYRTASQMKKHLRMTHYQTLNYQCGICENRFVTELRLKRHLAIVHFDDSEAVNGDEPYAGLSRFRCENCPFSSYSANRFRLHRATHRDRLECPYCDLSFPLLDVLNRHINVRHFKKHVPCPICARRLPNEARLKQHMEACHASDEKELKCLTCGFCFESIAHLEYHCRSHLTVRNFECPTCKKTFTTAASLCVHRQRHTRLEVGNKGKTYVGNSNWVFYCDECKLRFKYKSSLLAHQMVAHSEKTELSCHICSKQPFGSKLLLSYHIRKHLEERANTCEFCQKKFFSPGALKNHVISVHTKAYEIFCSICDKGMLSQARLEMHMIHSHRDTKKRRTKKLKVVQEEIEEFPEPIPLEPHPEELMTADETILSQ</sequence>
<comment type="subcellular location">
    <subcellularLocation>
        <location evidence="1">Nucleus</location>
    </subcellularLocation>
</comment>
<keyword evidence="11" id="KW-1185">Reference proteome</keyword>
<feature type="domain" description="C2H2-type" evidence="9">
    <location>
        <begin position="935"/>
        <end position="962"/>
    </location>
</feature>
<feature type="domain" description="C2H2-type" evidence="9">
    <location>
        <begin position="1035"/>
        <end position="1063"/>
    </location>
</feature>